<feature type="chain" id="PRO_5043807032" description="Dickkopf N-terminal cysteine-rich domain-containing protein" evidence="1">
    <location>
        <begin position="16"/>
        <end position="388"/>
    </location>
</feature>
<name>A0AAU9JQH3_9CILI</name>
<proteinExistence type="predicted"/>
<keyword evidence="1" id="KW-0732">Signal</keyword>
<feature type="signal peptide" evidence="1">
    <location>
        <begin position="1"/>
        <end position="15"/>
    </location>
</feature>
<comment type="caution">
    <text evidence="2">The sequence shown here is derived from an EMBL/GenBank/DDBJ whole genome shotgun (WGS) entry which is preliminary data.</text>
</comment>
<evidence type="ECO:0000313" key="3">
    <source>
        <dbReference type="Proteomes" id="UP001162131"/>
    </source>
</evidence>
<keyword evidence="3" id="KW-1185">Reference proteome</keyword>
<accession>A0AAU9JQH3</accession>
<gene>
    <name evidence="2" type="ORF">BSTOLATCC_MIC35010</name>
</gene>
<organism evidence="2 3">
    <name type="scientific">Blepharisma stoltei</name>
    <dbReference type="NCBI Taxonomy" id="1481888"/>
    <lineage>
        <taxon>Eukaryota</taxon>
        <taxon>Sar</taxon>
        <taxon>Alveolata</taxon>
        <taxon>Ciliophora</taxon>
        <taxon>Postciliodesmatophora</taxon>
        <taxon>Heterotrichea</taxon>
        <taxon>Heterotrichida</taxon>
        <taxon>Blepharismidae</taxon>
        <taxon>Blepharisma</taxon>
    </lineage>
</organism>
<dbReference type="Proteomes" id="UP001162131">
    <property type="component" value="Unassembled WGS sequence"/>
</dbReference>
<protein>
    <recommendedName>
        <fullName evidence="4">Dickkopf N-terminal cysteine-rich domain-containing protein</fullName>
    </recommendedName>
</protein>
<reference evidence="2" key="1">
    <citation type="submission" date="2021-09" db="EMBL/GenBank/DDBJ databases">
        <authorList>
            <consortium name="AG Swart"/>
            <person name="Singh M."/>
            <person name="Singh A."/>
            <person name="Seah K."/>
            <person name="Emmerich C."/>
        </authorList>
    </citation>
    <scope>NUCLEOTIDE SEQUENCE</scope>
    <source>
        <strain evidence="2">ATCC30299</strain>
    </source>
</reference>
<evidence type="ECO:0000313" key="2">
    <source>
        <dbReference type="EMBL" id="CAG9323986.1"/>
    </source>
</evidence>
<evidence type="ECO:0000256" key="1">
    <source>
        <dbReference type="SAM" id="SignalP"/>
    </source>
</evidence>
<sequence length="388" mass="42064">MINILLLGSFSFILAKDLSFYHNLVENDVVSLADQAAACPKYVCKTPSISFSEDTCIYLDMPASTYYAQPCTESSLSCQSGPENNSTCKARPSIYSSGFPGEGCQTSADCAVEDYQGCVNSICQGAPENAACVYTWQCNPGLTCNTTTNTCTPQLKIGETGCTLLTDCVNNAACNITHNVGTCFELGSFEPHDFVSDCSLSNGVSGTSNLCSSWSCEVTNNAHFRCLDPVKSNQQLPVKCTATGSSGCASSKDEFSGIQVPGDCECGYNPEGDSYCALFPGDPQYQAFIKQSNKWFQSKGIFSCNTAARFHFLCMKTHWDSDNYNKYVYYNYLIEDYPLMQSSLSCVLDTMLEPYAEAKKSYNAGDDDSSDASHIKLLAAFALAFAAF</sequence>
<dbReference type="AlphaFoldDB" id="A0AAU9JQH3"/>
<evidence type="ECO:0008006" key="4">
    <source>
        <dbReference type="Google" id="ProtNLM"/>
    </source>
</evidence>
<dbReference type="EMBL" id="CAJZBQ010000035">
    <property type="protein sequence ID" value="CAG9323986.1"/>
    <property type="molecule type" value="Genomic_DNA"/>
</dbReference>